<dbReference type="GO" id="GO:0005783">
    <property type="term" value="C:endoplasmic reticulum"/>
    <property type="evidence" value="ECO:0007669"/>
    <property type="project" value="UniProtKB-SubCell"/>
</dbReference>
<dbReference type="InterPro" id="IPR056884">
    <property type="entry name" value="NPHP3-like_N"/>
</dbReference>
<evidence type="ECO:0000256" key="3">
    <source>
        <dbReference type="ARBA" id="ARBA00004370"/>
    </source>
</evidence>
<evidence type="ECO:0000259" key="8">
    <source>
        <dbReference type="Pfam" id="PF24883"/>
    </source>
</evidence>
<reference evidence="9" key="2">
    <citation type="submission" date="2023-06" db="EMBL/GenBank/DDBJ databases">
        <authorList>
            <consortium name="Lawrence Berkeley National Laboratory"/>
            <person name="Haridas S."/>
            <person name="Hensen N."/>
            <person name="Bonometti L."/>
            <person name="Westerberg I."/>
            <person name="Brannstrom I.O."/>
            <person name="Guillou S."/>
            <person name="Cros-Aarteil S."/>
            <person name="Calhoun S."/>
            <person name="Kuo A."/>
            <person name="Mondo S."/>
            <person name="Pangilinan J."/>
            <person name="Riley R."/>
            <person name="Labutti K."/>
            <person name="Andreopoulos B."/>
            <person name="Lipzen A."/>
            <person name="Chen C."/>
            <person name="Yanf M."/>
            <person name="Daum C."/>
            <person name="Ng V."/>
            <person name="Clum A."/>
            <person name="Steindorff A."/>
            <person name="Ohm R."/>
            <person name="Martin F."/>
            <person name="Silar P."/>
            <person name="Natvig D."/>
            <person name="Lalanne C."/>
            <person name="Gautier V."/>
            <person name="Ament-Velasquez S.L."/>
            <person name="Kruys A."/>
            <person name="Hutchinson M.I."/>
            <person name="Powell A.J."/>
            <person name="Barry K."/>
            <person name="Miller A.N."/>
            <person name="Grigoriev I.V."/>
            <person name="Debuchy R."/>
            <person name="Gladieux P."/>
            <person name="Thoren M.H."/>
            <person name="Johannesson H."/>
        </authorList>
    </citation>
    <scope>NUCLEOTIDE SEQUENCE</scope>
    <source>
        <strain evidence="9">CBS 118394</strain>
    </source>
</reference>
<organism evidence="9 10">
    <name type="scientific">Apodospora peruviana</name>
    <dbReference type="NCBI Taxonomy" id="516989"/>
    <lineage>
        <taxon>Eukaryota</taxon>
        <taxon>Fungi</taxon>
        <taxon>Dikarya</taxon>
        <taxon>Ascomycota</taxon>
        <taxon>Pezizomycotina</taxon>
        <taxon>Sordariomycetes</taxon>
        <taxon>Sordariomycetidae</taxon>
        <taxon>Sordariales</taxon>
        <taxon>Lasiosphaeriaceae</taxon>
        <taxon>Apodospora</taxon>
    </lineage>
</organism>
<evidence type="ECO:0000256" key="6">
    <source>
        <dbReference type="ARBA" id="ARBA00023128"/>
    </source>
</evidence>
<dbReference type="PANTHER" id="PTHR48182">
    <property type="entry name" value="PROTEIN SERAC1"/>
    <property type="match status" value="1"/>
</dbReference>
<accession>A0AAE0M2W0</accession>
<dbReference type="AlphaFoldDB" id="A0AAE0M2W0"/>
<evidence type="ECO:0000256" key="7">
    <source>
        <dbReference type="ARBA" id="ARBA00023136"/>
    </source>
</evidence>
<keyword evidence="4" id="KW-0677">Repeat</keyword>
<keyword evidence="5" id="KW-0256">Endoplasmic reticulum</keyword>
<evidence type="ECO:0000256" key="4">
    <source>
        <dbReference type="ARBA" id="ARBA00022737"/>
    </source>
</evidence>
<protein>
    <recommendedName>
        <fullName evidence="8">Nephrocystin 3-like N-terminal domain-containing protein</fullName>
    </recommendedName>
</protein>
<keyword evidence="6" id="KW-0496">Mitochondrion</keyword>
<evidence type="ECO:0000313" key="10">
    <source>
        <dbReference type="Proteomes" id="UP001283341"/>
    </source>
</evidence>
<dbReference type="GO" id="GO:0005739">
    <property type="term" value="C:mitochondrion"/>
    <property type="evidence" value="ECO:0007669"/>
    <property type="project" value="UniProtKB-SubCell"/>
</dbReference>
<gene>
    <name evidence="9" type="ORF">B0H66DRAFT_604240</name>
</gene>
<dbReference type="Proteomes" id="UP001283341">
    <property type="component" value="Unassembled WGS sequence"/>
</dbReference>
<evidence type="ECO:0000256" key="1">
    <source>
        <dbReference type="ARBA" id="ARBA00004173"/>
    </source>
</evidence>
<sequence>MGSDALPFETWSWYRNTDNFWPLWLAHDEHMESCRIFTFSYNSNFKGDAHGLDVLDFAKDLLLQMLNYPDALGKNRPILFVDKRFASVKSSVVGMIFLATPHRGSQYAKTLNNILSAAPIQAPPKSYISALERQSAVIQDINEVFGHQCDDLSLVSFYETLPVKIGFTKLVIVEKDLAVLGYRNELSASMNADHNTISKCESEMDPNYIRLKNTLKRLLIKGKGNVTERVRTFSSPFVYETAADRSPSTALGQQKKQRHNRARGTWLSGEKGFASWLQATRSATDPRFYWLFGLPGSGKTVLSNIIIDQLQGRNQAPQFHFFSEAHQGKRAIAYPTQISFIKGARGG</sequence>
<evidence type="ECO:0000256" key="5">
    <source>
        <dbReference type="ARBA" id="ARBA00022824"/>
    </source>
</evidence>
<reference evidence="9" key="1">
    <citation type="journal article" date="2023" name="Mol. Phylogenet. Evol.">
        <title>Genome-scale phylogeny and comparative genomics of the fungal order Sordariales.</title>
        <authorList>
            <person name="Hensen N."/>
            <person name="Bonometti L."/>
            <person name="Westerberg I."/>
            <person name="Brannstrom I.O."/>
            <person name="Guillou S."/>
            <person name="Cros-Aarteil S."/>
            <person name="Calhoun S."/>
            <person name="Haridas S."/>
            <person name="Kuo A."/>
            <person name="Mondo S."/>
            <person name="Pangilinan J."/>
            <person name="Riley R."/>
            <person name="LaButti K."/>
            <person name="Andreopoulos B."/>
            <person name="Lipzen A."/>
            <person name="Chen C."/>
            <person name="Yan M."/>
            <person name="Daum C."/>
            <person name="Ng V."/>
            <person name="Clum A."/>
            <person name="Steindorff A."/>
            <person name="Ohm R.A."/>
            <person name="Martin F."/>
            <person name="Silar P."/>
            <person name="Natvig D.O."/>
            <person name="Lalanne C."/>
            <person name="Gautier V."/>
            <person name="Ament-Velasquez S.L."/>
            <person name="Kruys A."/>
            <person name="Hutchinson M.I."/>
            <person name="Powell A.J."/>
            <person name="Barry K."/>
            <person name="Miller A.N."/>
            <person name="Grigoriev I.V."/>
            <person name="Debuchy R."/>
            <person name="Gladieux P."/>
            <person name="Hiltunen Thoren M."/>
            <person name="Johannesson H."/>
        </authorList>
    </citation>
    <scope>NUCLEOTIDE SEQUENCE</scope>
    <source>
        <strain evidence="9">CBS 118394</strain>
    </source>
</reference>
<name>A0AAE0M2W0_9PEZI</name>
<proteinExistence type="predicted"/>
<evidence type="ECO:0000256" key="2">
    <source>
        <dbReference type="ARBA" id="ARBA00004240"/>
    </source>
</evidence>
<keyword evidence="7" id="KW-0472">Membrane</keyword>
<feature type="domain" description="Nephrocystin 3-like N-terminal" evidence="8">
    <location>
        <begin position="264"/>
        <end position="332"/>
    </location>
</feature>
<comment type="caution">
    <text evidence="9">The sequence shown here is derived from an EMBL/GenBank/DDBJ whole genome shotgun (WGS) entry which is preliminary data.</text>
</comment>
<dbReference type="GO" id="GO:0016020">
    <property type="term" value="C:membrane"/>
    <property type="evidence" value="ECO:0007669"/>
    <property type="project" value="UniProtKB-SubCell"/>
</dbReference>
<dbReference type="Pfam" id="PF24883">
    <property type="entry name" value="NPHP3_N"/>
    <property type="match status" value="1"/>
</dbReference>
<dbReference type="InterPro" id="IPR052374">
    <property type="entry name" value="SERAC1"/>
</dbReference>
<evidence type="ECO:0000313" key="9">
    <source>
        <dbReference type="EMBL" id="KAK3315934.1"/>
    </source>
</evidence>
<comment type="subcellular location">
    <subcellularLocation>
        <location evidence="2">Endoplasmic reticulum</location>
    </subcellularLocation>
    <subcellularLocation>
        <location evidence="3">Membrane</location>
    </subcellularLocation>
    <subcellularLocation>
        <location evidence="1">Mitochondrion</location>
    </subcellularLocation>
</comment>
<dbReference type="PANTHER" id="PTHR48182:SF2">
    <property type="entry name" value="PROTEIN SERAC1"/>
    <property type="match status" value="1"/>
</dbReference>
<keyword evidence="10" id="KW-1185">Reference proteome</keyword>
<dbReference type="EMBL" id="JAUEDM010000005">
    <property type="protein sequence ID" value="KAK3315934.1"/>
    <property type="molecule type" value="Genomic_DNA"/>
</dbReference>